<sequence>DSDDSYGNKGNQFCETGENSPTLSDEDIELKIWEPQSAESLNSESSTSDPIPQPVNSDENEYIEVTVIKNVDEKGNDDHTKSPSPRSTTSSSIPQTVNSC</sequence>
<accession>A0ABN7VFM4</accession>
<proteinExistence type="predicted"/>
<dbReference type="EMBL" id="CAJVQB010013864">
    <property type="protein sequence ID" value="CAG8764915.1"/>
    <property type="molecule type" value="Genomic_DNA"/>
</dbReference>
<protein>
    <submittedName>
        <fullName evidence="2">22721_t:CDS:1</fullName>
    </submittedName>
</protein>
<gene>
    <name evidence="2" type="ORF">GMARGA_LOCUS17907</name>
</gene>
<feature type="compositionally biased region" description="Low complexity" evidence="1">
    <location>
        <begin position="82"/>
        <end position="94"/>
    </location>
</feature>
<feature type="compositionally biased region" description="Polar residues" evidence="1">
    <location>
        <begin position="8"/>
        <end position="23"/>
    </location>
</feature>
<feature type="compositionally biased region" description="Basic and acidic residues" evidence="1">
    <location>
        <begin position="70"/>
        <end position="81"/>
    </location>
</feature>
<organism evidence="2 3">
    <name type="scientific">Gigaspora margarita</name>
    <dbReference type="NCBI Taxonomy" id="4874"/>
    <lineage>
        <taxon>Eukaryota</taxon>
        <taxon>Fungi</taxon>
        <taxon>Fungi incertae sedis</taxon>
        <taxon>Mucoromycota</taxon>
        <taxon>Glomeromycotina</taxon>
        <taxon>Glomeromycetes</taxon>
        <taxon>Diversisporales</taxon>
        <taxon>Gigasporaceae</taxon>
        <taxon>Gigaspora</taxon>
    </lineage>
</organism>
<evidence type="ECO:0000313" key="3">
    <source>
        <dbReference type="Proteomes" id="UP000789901"/>
    </source>
</evidence>
<dbReference type="Proteomes" id="UP000789901">
    <property type="component" value="Unassembled WGS sequence"/>
</dbReference>
<name>A0ABN7VFM4_GIGMA</name>
<keyword evidence="3" id="KW-1185">Reference proteome</keyword>
<evidence type="ECO:0000256" key="1">
    <source>
        <dbReference type="SAM" id="MobiDB-lite"/>
    </source>
</evidence>
<comment type="caution">
    <text evidence="2">The sequence shown here is derived from an EMBL/GenBank/DDBJ whole genome shotgun (WGS) entry which is preliminary data.</text>
</comment>
<reference evidence="2 3" key="1">
    <citation type="submission" date="2021-06" db="EMBL/GenBank/DDBJ databases">
        <authorList>
            <person name="Kallberg Y."/>
            <person name="Tangrot J."/>
            <person name="Rosling A."/>
        </authorList>
    </citation>
    <scope>NUCLEOTIDE SEQUENCE [LARGE SCALE GENOMIC DNA]</scope>
    <source>
        <strain evidence="2 3">120-4 pot B 10/14</strain>
    </source>
</reference>
<feature type="compositionally biased region" description="Low complexity" evidence="1">
    <location>
        <begin position="37"/>
        <end position="48"/>
    </location>
</feature>
<evidence type="ECO:0000313" key="2">
    <source>
        <dbReference type="EMBL" id="CAG8764915.1"/>
    </source>
</evidence>
<feature type="non-terminal residue" evidence="2">
    <location>
        <position position="1"/>
    </location>
</feature>
<feature type="region of interest" description="Disordered" evidence="1">
    <location>
        <begin position="1"/>
        <end position="100"/>
    </location>
</feature>